<keyword evidence="4" id="KW-1185">Reference proteome</keyword>
<protein>
    <recommendedName>
        <fullName evidence="2">Rho-GAP domain-containing protein</fullName>
    </recommendedName>
</protein>
<dbReference type="InterPro" id="IPR008936">
    <property type="entry name" value="Rho_GTPase_activation_prot"/>
</dbReference>
<gene>
    <name evidence="3" type="ORF">EDI_285710</name>
</gene>
<dbReference type="SUPFAM" id="SSF48350">
    <property type="entry name" value="GTPase activation domain, GAP"/>
    <property type="match status" value="1"/>
</dbReference>
<dbReference type="PANTHER" id="PTHR45808:SF2">
    <property type="entry name" value="RHO GTPASE-ACTIVATING PROTEIN 68F"/>
    <property type="match status" value="1"/>
</dbReference>
<dbReference type="eggNOG" id="KOG4270">
    <property type="taxonomic scope" value="Eukaryota"/>
</dbReference>
<dbReference type="GO" id="GO:0007264">
    <property type="term" value="P:small GTPase-mediated signal transduction"/>
    <property type="evidence" value="ECO:0007669"/>
    <property type="project" value="TreeGrafter"/>
</dbReference>
<keyword evidence="1" id="KW-0175">Coiled coil</keyword>
<dbReference type="KEGG" id="edi:EDI_285710"/>
<dbReference type="CDD" id="cd00159">
    <property type="entry name" value="RhoGAP"/>
    <property type="match status" value="1"/>
</dbReference>
<dbReference type="Gene3D" id="1.10.555.10">
    <property type="entry name" value="Rho GTPase activation protein"/>
    <property type="match status" value="1"/>
</dbReference>
<sequence length="507" mass="57155">MRSSSQITKQSQEQFLQNAKKNQALVEEIRTNEKELYKRSKKWVQNIAVAAHTGISVSETLKSYSSKFEKSDISNIQRVCVALGQCGEIVDNFVRVLDRLQLDLDKYLCESLRSLIDGELAMVTNGPKLDSIRTTGSSTSPKLSQAVANIQMAIDKFEIESLSRFCNVFDSFDNLNEGMVSVNVLREKVKVAKKQQEQLQAAYEENEKIDSTTYRNYFGIPLKKLLEDEGRVDAQIPLGLEKALKYLFLNGLNKEGLFRLSSTPDKLNFAKMKFLATNYSHEDPYLVANLVKLFIKEIPGNLIPKNAIAVFQKWDNEIVAGINTETGEMDPVLEKKISLQIHSDIALTLPPEHLTCLKYLVSFCSHLVKSEKSKMTIEAISTCVAPNVFYSDPKLEGPTLLNYSKQINRLFSFILKNILTIFPSSKRCFNARKKSVFMHNPEEIEISDSLVSVSPMFSERSSPKLIVSNQIDQSGKIINQTDQHSTLVSPCNSKVISLLQPSRLSMK</sequence>
<dbReference type="AlphaFoldDB" id="B0E763"/>
<dbReference type="VEuPathDB" id="AmoebaDB:EDI_285710"/>
<dbReference type="EMBL" id="DS547941">
    <property type="protein sequence ID" value="EDR29634.1"/>
    <property type="molecule type" value="Genomic_DNA"/>
</dbReference>
<dbReference type="Pfam" id="PF00620">
    <property type="entry name" value="RhoGAP"/>
    <property type="match status" value="1"/>
</dbReference>
<reference evidence="4" key="1">
    <citation type="submission" date="2007-12" db="EMBL/GenBank/DDBJ databases">
        <title>Annotation of Entamoeba dispar SAW760.</title>
        <authorList>
            <person name="Lorenzi H."/>
            <person name="Inman J."/>
            <person name="Schobel S."/>
            <person name="Amedeo P."/>
            <person name="Caler E."/>
        </authorList>
    </citation>
    <scope>NUCLEOTIDE SEQUENCE [LARGE SCALE GENOMIC DNA]</scope>
    <source>
        <strain evidence="4">ATCC PRA-260 / SAW760</strain>
    </source>
</reference>
<dbReference type="PANTHER" id="PTHR45808">
    <property type="entry name" value="RHO GTPASE-ACTIVATING PROTEIN 68F"/>
    <property type="match status" value="1"/>
</dbReference>
<dbReference type="SMART" id="SM00324">
    <property type="entry name" value="RhoGAP"/>
    <property type="match status" value="1"/>
</dbReference>
<dbReference type="RefSeq" id="XP_001734223.1">
    <property type="nucleotide sequence ID" value="XM_001734171.1"/>
</dbReference>
<dbReference type="SUPFAM" id="SSF103657">
    <property type="entry name" value="BAR/IMD domain-like"/>
    <property type="match status" value="1"/>
</dbReference>
<dbReference type="InterPro" id="IPR000198">
    <property type="entry name" value="RhoGAP_dom"/>
</dbReference>
<dbReference type="Proteomes" id="UP000008076">
    <property type="component" value="Unassembled WGS sequence"/>
</dbReference>
<dbReference type="PROSITE" id="PS50238">
    <property type="entry name" value="RHOGAP"/>
    <property type="match status" value="1"/>
</dbReference>
<name>B0E763_ENTDS</name>
<accession>B0E763</accession>
<evidence type="ECO:0000313" key="4">
    <source>
        <dbReference type="Proteomes" id="UP000008076"/>
    </source>
</evidence>
<evidence type="ECO:0000313" key="3">
    <source>
        <dbReference type="EMBL" id="EDR29634.1"/>
    </source>
</evidence>
<dbReference type="GeneID" id="5879118"/>
<dbReference type="OMA" id="NCATRFE"/>
<dbReference type="GO" id="GO:0005737">
    <property type="term" value="C:cytoplasm"/>
    <property type="evidence" value="ECO:0007669"/>
    <property type="project" value="TreeGrafter"/>
</dbReference>
<feature type="coiled-coil region" evidence="1">
    <location>
        <begin position="182"/>
        <end position="212"/>
    </location>
</feature>
<organism evidence="4">
    <name type="scientific">Entamoeba dispar (strain ATCC PRA-260 / SAW760)</name>
    <dbReference type="NCBI Taxonomy" id="370354"/>
    <lineage>
        <taxon>Eukaryota</taxon>
        <taxon>Amoebozoa</taxon>
        <taxon>Evosea</taxon>
        <taxon>Archamoebae</taxon>
        <taxon>Mastigamoebida</taxon>
        <taxon>Entamoebidae</taxon>
        <taxon>Entamoeba</taxon>
    </lineage>
</organism>
<dbReference type="OrthoDB" id="19848at2759"/>
<dbReference type="InterPro" id="IPR027267">
    <property type="entry name" value="AH/BAR_dom_sf"/>
</dbReference>
<proteinExistence type="predicted"/>
<evidence type="ECO:0000259" key="2">
    <source>
        <dbReference type="PROSITE" id="PS50238"/>
    </source>
</evidence>
<evidence type="ECO:0000256" key="1">
    <source>
        <dbReference type="SAM" id="Coils"/>
    </source>
</evidence>
<dbReference type="GO" id="GO:0005096">
    <property type="term" value="F:GTPase activator activity"/>
    <property type="evidence" value="ECO:0007669"/>
    <property type="project" value="TreeGrafter"/>
</dbReference>
<feature type="domain" description="Rho-GAP" evidence="2">
    <location>
        <begin position="220"/>
        <end position="422"/>
    </location>
</feature>